<name>W2MZI2_PHYNI</name>
<dbReference type="Proteomes" id="UP000054532">
    <property type="component" value="Unassembled WGS sequence"/>
</dbReference>
<sequence length="423" mass="47650">QYPSPLSNSNMSTDKSLLSVSLLVACDDAATLEAAFDLVDHCNDPLPDPVDPDQTQDFDVTLDNLSEFLDHVDIPTLPSNSHSDNGSGRPHNVIVVTEPSRRHRTTPKQEIAQLRAEEKDLACTLELLRLQAYGQRLRDSSTKNSKVLPFWKKIASRQYQNRLDSERENRRLRSLVRMHVSRAKRLKLAWKKQLTAEGYNKESEMDSQTSNELFAPDTPAVLEQLKSDADAVYAGLDAFLGGVRQQLRSRVPFLEHSDSYPLPFERQAVDRAIWKALASRFRGHQQRANVAEDTITCCALRSLRMANLNLRLRIRWVARKYREAGRTVIITRTFVEPLHLTIPAQVGFRETQVSIVTATDSASSCVDTRARVTGDGPDGGTGDGMRAWIASPGAVRVRTVWLQAFETRKSAIEDQLFEESRVR</sequence>
<feature type="non-terminal residue" evidence="1">
    <location>
        <position position="1"/>
    </location>
</feature>
<reference evidence="1" key="1">
    <citation type="submission" date="2013-11" db="EMBL/GenBank/DDBJ databases">
        <title>The Genome Sequence of Phytophthora parasitica IAC_01/95.</title>
        <authorList>
            <consortium name="The Broad Institute Genomics Platform"/>
            <person name="Russ C."/>
            <person name="Tyler B."/>
            <person name="Panabieres F."/>
            <person name="Shan W."/>
            <person name="Tripathy S."/>
            <person name="Grunwald N."/>
            <person name="Machado M."/>
            <person name="Johnson C.S."/>
            <person name="Arredondo F."/>
            <person name="Hong C."/>
            <person name="Coffey M."/>
            <person name="Young S.K."/>
            <person name="Zeng Q."/>
            <person name="Gargeya S."/>
            <person name="Fitzgerald M."/>
            <person name="Abouelleil A."/>
            <person name="Alvarado L."/>
            <person name="Chapman S.B."/>
            <person name="Gainer-Dewar J."/>
            <person name="Goldberg J."/>
            <person name="Griggs A."/>
            <person name="Gujja S."/>
            <person name="Hansen M."/>
            <person name="Howarth C."/>
            <person name="Imamovic A."/>
            <person name="Ireland A."/>
            <person name="Larimer J."/>
            <person name="McCowan C."/>
            <person name="Murphy C."/>
            <person name="Pearson M."/>
            <person name="Poon T.W."/>
            <person name="Priest M."/>
            <person name="Roberts A."/>
            <person name="Saif S."/>
            <person name="Shea T."/>
            <person name="Sykes S."/>
            <person name="Wortman J."/>
            <person name="Nusbaum C."/>
            <person name="Birren B."/>
        </authorList>
    </citation>
    <scope>NUCLEOTIDE SEQUENCE [LARGE SCALE GENOMIC DNA]</scope>
    <source>
        <strain evidence="1">IAC_01/95</strain>
    </source>
</reference>
<dbReference type="EMBL" id="KI693940">
    <property type="protein sequence ID" value="ETM41812.1"/>
    <property type="molecule type" value="Genomic_DNA"/>
</dbReference>
<proteinExistence type="predicted"/>
<protein>
    <submittedName>
        <fullName evidence="1">Uncharacterized protein</fullName>
    </submittedName>
</protein>
<accession>W2MZI2</accession>
<organism evidence="1">
    <name type="scientific">Phytophthora nicotianae</name>
    <name type="common">Potato buckeye rot agent</name>
    <name type="synonym">Phytophthora parasitica</name>
    <dbReference type="NCBI Taxonomy" id="4792"/>
    <lineage>
        <taxon>Eukaryota</taxon>
        <taxon>Sar</taxon>
        <taxon>Stramenopiles</taxon>
        <taxon>Oomycota</taxon>
        <taxon>Peronosporomycetes</taxon>
        <taxon>Peronosporales</taxon>
        <taxon>Peronosporaceae</taxon>
        <taxon>Phytophthora</taxon>
    </lineage>
</organism>
<dbReference type="VEuPathDB" id="FungiDB:PPTG_02997"/>
<evidence type="ECO:0000313" key="1">
    <source>
        <dbReference type="EMBL" id="ETM41812.1"/>
    </source>
</evidence>
<gene>
    <name evidence="1" type="ORF">L914_12439</name>
</gene>
<dbReference type="AlphaFoldDB" id="W2MZI2"/>